<dbReference type="AlphaFoldDB" id="A0A1H0N6W7"/>
<organism evidence="2 3">
    <name type="scientific">Clostridium gasigenes</name>
    <dbReference type="NCBI Taxonomy" id="94869"/>
    <lineage>
        <taxon>Bacteria</taxon>
        <taxon>Bacillati</taxon>
        <taxon>Bacillota</taxon>
        <taxon>Clostridia</taxon>
        <taxon>Eubacteriales</taxon>
        <taxon>Clostridiaceae</taxon>
        <taxon>Clostridium</taxon>
    </lineage>
</organism>
<name>A0A1H0N6W7_9CLOT</name>
<gene>
    <name evidence="2" type="ORF">SAMN04488529_101708</name>
</gene>
<reference evidence="2 3" key="1">
    <citation type="submission" date="2016-10" db="EMBL/GenBank/DDBJ databases">
        <authorList>
            <person name="de Groot N.N."/>
        </authorList>
    </citation>
    <scope>NUCLEOTIDE SEQUENCE [LARGE SCALE GENOMIC DNA]</scope>
    <source>
        <strain evidence="2 3">DSM 12272</strain>
    </source>
</reference>
<evidence type="ECO:0000313" key="3">
    <source>
        <dbReference type="Proteomes" id="UP000198597"/>
    </source>
</evidence>
<feature type="region of interest" description="Disordered" evidence="1">
    <location>
        <begin position="43"/>
        <end position="66"/>
    </location>
</feature>
<evidence type="ECO:0000256" key="1">
    <source>
        <dbReference type="SAM" id="MobiDB-lite"/>
    </source>
</evidence>
<dbReference type="STRING" id="94869.SAMN04488529_101708"/>
<protein>
    <submittedName>
        <fullName evidence="2">Uncharacterized protein</fullName>
    </submittedName>
</protein>
<keyword evidence="3" id="KW-1185">Reference proteome</keyword>
<accession>A0A1H0N6W7</accession>
<dbReference type="Proteomes" id="UP000198597">
    <property type="component" value="Unassembled WGS sequence"/>
</dbReference>
<evidence type="ECO:0000313" key="2">
    <source>
        <dbReference type="EMBL" id="SDO88235.1"/>
    </source>
</evidence>
<proteinExistence type="predicted"/>
<dbReference type="EMBL" id="FNJM01000001">
    <property type="protein sequence ID" value="SDO88235.1"/>
    <property type="molecule type" value="Genomic_DNA"/>
</dbReference>
<sequence length="66" mass="7755">MVKMYQKTPSQIMRIKDDYIAYCLDEAIAEFIIRVEKGKKPRFKRKETKNNSKGYNPGLNMLVGKK</sequence>